<evidence type="ECO:0000313" key="8">
    <source>
        <dbReference type="Proteomes" id="UP000800094"/>
    </source>
</evidence>
<organism evidence="7 8">
    <name type="scientific">Trematosphaeria pertusa</name>
    <dbReference type="NCBI Taxonomy" id="390896"/>
    <lineage>
        <taxon>Eukaryota</taxon>
        <taxon>Fungi</taxon>
        <taxon>Dikarya</taxon>
        <taxon>Ascomycota</taxon>
        <taxon>Pezizomycotina</taxon>
        <taxon>Dothideomycetes</taxon>
        <taxon>Pleosporomycetidae</taxon>
        <taxon>Pleosporales</taxon>
        <taxon>Massarineae</taxon>
        <taxon>Trematosphaeriaceae</taxon>
        <taxon>Trematosphaeria</taxon>
    </lineage>
</organism>
<comment type="subcellular location">
    <subcellularLocation>
        <location evidence="1">Membrane</location>
        <topology evidence="1">Multi-pass membrane protein</topology>
    </subcellularLocation>
</comment>
<dbReference type="GO" id="GO:0015095">
    <property type="term" value="F:magnesium ion transmembrane transporter activity"/>
    <property type="evidence" value="ECO:0007669"/>
    <property type="project" value="InterPro"/>
</dbReference>
<evidence type="ECO:0000256" key="3">
    <source>
        <dbReference type="ARBA" id="ARBA00022989"/>
    </source>
</evidence>
<feature type="transmembrane region" description="Helical" evidence="6">
    <location>
        <begin position="205"/>
        <end position="222"/>
    </location>
</feature>
<feature type="region of interest" description="Disordered" evidence="5">
    <location>
        <begin position="368"/>
        <end position="418"/>
    </location>
</feature>
<keyword evidence="3 6" id="KW-1133">Transmembrane helix</keyword>
<feature type="compositionally biased region" description="Basic and acidic residues" evidence="5">
    <location>
        <begin position="404"/>
        <end position="418"/>
    </location>
</feature>
<accession>A0A6A6HSR2</accession>
<evidence type="ECO:0000256" key="4">
    <source>
        <dbReference type="ARBA" id="ARBA00023136"/>
    </source>
</evidence>
<protein>
    <submittedName>
        <fullName evidence="7">DUF803-domain-containing protein</fullName>
    </submittedName>
</protein>
<dbReference type="AlphaFoldDB" id="A0A6A6HSR2"/>
<proteinExistence type="predicted"/>
<dbReference type="SUPFAM" id="SSF103481">
    <property type="entry name" value="Multidrug resistance efflux transporter EmrE"/>
    <property type="match status" value="1"/>
</dbReference>
<dbReference type="PANTHER" id="PTHR12570">
    <property type="match status" value="1"/>
</dbReference>
<evidence type="ECO:0000313" key="7">
    <source>
        <dbReference type="EMBL" id="KAF2241224.1"/>
    </source>
</evidence>
<dbReference type="OrthoDB" id="6428174at2759"/>
<evidence type="ECO:0000256" key="2">
    <source>
        <dbReference type="ARBA" id="ARBA00022692"/>
    </source>
</evidence>
<dbReference type="Pfam" id="PF05653">
    <property type="entry name" value="Mg_trans_NIPA"/>
    <property type="match status" value="1"/>
</dbReference>
<reference evidence="7" key="1">
    <citation type="journal article" date="2020" name="Stud. Mycol.">
        <title>101 Dothideomycetes genomes: a test case for predicting lifestyles and emergence of pathogens.</title>
        <authorList>
            <person name="Haridas S."/>
            <person name="Albert R."/>
            <person name="Binder M."/>
            <person name="Bloem J."/>
            <person name="Labutti K."/>
            <person name="Salamov A."/>
            <person name="Andreopoulos B."/>
            <person name="Baker S."/>
            <person name="Barry K."/>
            <person name="Bills G."/>
            <person name="Bluhm B."/>
            <person name="Cannon C."/>
            <person name="Castanera R."/>
            <person name="Culley D."/>
            <person name="Daum C."/>
            <person name="Ezra D."/>
            <person name="Gonzalez J."/>
            <person name="Henrissat B."/>
            <person name="Kuo A."/>
            <person name="Liang C."/>
            <person name="Lipzen A."/>
            <person name="Lutzoni F."/>
            <person name="Magnuson J."/>
            <person name="Mondo S."/>
            <person name="Nolan M."/>
            <person name="Ohm R."/>
            <person name="Pangilinan J."/>
            <person name="Park H.-J."/>
            <person name="Ramirez L."/>
            <person name="Alfaro M."/>
            <person name="Sun H."/>
            <person name="Tritt A."/>
            <person name="Yoshinaga Y."/>
            <person name="Zwiers L.-H."/>
            <person name="Turgeon B."/>
            <person name="Goodwin S."/>
            <person name="Spatafora J."/>
            <person name="Crous P."/>
            <person name="Grigoriev I."/>
        </authorList>
    </citation>
    <scope>NUCLEOTIDE SEQUENCE</scope>
    <source>
        <strain evidence="7">CBS 122368</strain>
    </source>
</reference>
<evidence type="ECO:0000256" key="1">
    <source>
        <dbReference type="ARBA" id="ARBA00004141"/>
    </source>
</evidence>
<feature type="transmembrane region" description="Helical" evidence="6">
    <location>
        <begin position="269"/>
        <end position="288"/>
    </location>
</feature>
<dbReference type="GO" id="GO:0016020">
    <property type="term" value="C:membrane"/>
    <property type="evidence" value="ECO:0007669"/>
    <property type="project" value="UniProtKB-SubCell"/>
</dbReference>
<feature type="region of interest" description="Disordered" evidence="5">
    <location>
        <begin position="323"/>
        <end position="350"/>
    </location>
</feature>
<dbReference type="Proteomes" id="UP000800094">
    <property type="component" value="Unassembled WGS sequence"/>
</dbReference>
<evidence type="ECO:0000256" key="6">
    <source>
        <dbReference type="SAM" id="Phobius"/>
    </source>
</evidence>
<name>A0A6A6HSR2_9PLEO</name>
<dbReference type="GeneID" id="54583832"/>
<dbReference type="RefSeq" id="XP_033676228.1">
    <property type="nucleotide sequence ID" value="XM_033830502.1"/>
</dbReference>
<sequence>MEDKYVGLILAVSSSLAIGTSFVITKKGLNATAEKHGFNGEGFSYLQNPTWWAGMVTMVLGEIFNFAAYAFAPAILVTPLGALSVLIGAVLGSYFLHEYLGLLGKIGCAICLIGSVIIVLHAPPDREVSSVDEILNFAIQPGFLFYCAFVAIFSVFMIYKIAPKHGRKNPLIYLSICSTTGSVSIMAIKAFGIALKMTFAGNNQFTHPSTYVFVIMIVGCILTQMNYFNKALSQFSTNIVNPLYYVTFTTCTLVASFLLFRGFNTTSAVNTISLLCGFLVIFSGVYLLNLSRDDPDGRGAIGNDFSDAPPTDGISGFPTRRSMQLRRSTDTGGYRSPFLAGTPNGRGSISDRRALMQDYDVENQFELGDLVEDSDEGENGKRTSFDEEISAQNGGHPSTGSVRVKKETVRTNRKSSER</sequence>
<keyword evidence="4 6" id="KW-0472">Membrane</keyword>
<dbReference type="PANTHER" id="PTHR12570:SF85">
    <property type="entry name" value="DUF803 DOMAIN MEMBRANE PROTEIN (AFU_ORTHOLOGUE AFUA_1G15880)"/>
    <property type="match status" value="1"/>
</dbReference>
<dbReference type="EMBL" id="ML987213">
    <property type="protein sequence ID" value="KAF2241224.1"/>
    <property type="molecule type" value="Genomic_DNA"/>
</dbReference>
<evidence type="ECO:0000256" key="5">
    <source>
        <dbReference type="SAM" id="MobiDB-lite"/>
    </source>
</evidence>
<feature type="transmembrane region" description="Helical" evidence="6">
    <location>
        <begin position="134"/>
        <end position="159"/>
    </location>
</feature>
<keyword evidence="2 6" id="KW-0812">Transmembrane</keyword>
<feature type="transmembrane region" description="Helical" evidence="6">
    <location>
        <begin position="243"/>
        <end position="263"/>
    </location>
</feature>
<feature type="compositionally biased region" description="Acidic residues" evidence="5">
    <location>
        <begin position="368"/>
        <end position="377"/>
    </location>
</feature>
<gene>
    <name evidence="7" type="ORF">BU26DRAFT_525420</name>
</gene>
<feature type="transmembrane region" description="Helical" evidence="6">
    <location>
        <begin position="6"/>
        <end position="25"/>
    </location>
</feature>
<dbReference type="InterPro" id="IPR037185">
    <property type="entry name" value="EmrE-like"/>
</dbReference>
<feature type="transmembrane region" description="Helical" evidence="6">
    <location>
        <begin position="103"/>
        <end position="122"/>
    </location>
</feature>
<keyword evidence="8" id="KW-1185">Reference proteome</keyword>
<dbReference type="InterPro" id="IPR008521">
    <property type="entry name" value="Mg_trans_NIPA"/>
</dbReference>
<feature type="transmembrane region" description="Helical" evidence="6">
    <location>
        <begin position="171"/>
        <end position="193"/>
    </location>
</feature>
<feature type="compositionally biased region" description="Polar residues" evidence="5">
    <location>
        <begin position="390"/>
        <end position="401"/>
    </location>
</feature>
<feature type="transmembrane region" description="Helical" evidence="6">
    <location>
        <begin position="77"/>
        <end position="96"/>
    </location>
</feature>